<evidence type="ECO:0008006" key="3">
    <source>
        <dbReference type="Google" id="ProtNLM"/>
    </source>
</evidence>
<dbReference type="Proteomes" id="UP000243459">
    <property type="component" value="Chromosome 7"/>
</dbReference>
<evidence type="ECO:0000313" key="1">
    <source>
        <dbReference type="EMBL" id="ONK63126.1"/>
    </source>
</evidence>
<dbReference type="Gramene" id="ONK63126">
    <property type="protein sequence ID" value="ONK63126"/>
    <property type="gene ID" value="A4U43_C07F11680"/>
</dbReference>
<reference evidence="2" key="1">
    <citation type="journal article" date="2017" name="Nat. Commun.">
        <title>The asparagus genome sheds light on the origin and evolution of a young Y chromosome.</title>
        <authorList>
            <person name="Harkess A."/>
            <person name="Zhou J."/>
            <person name="Xu C."/>
            <person name="Bowers J.E."/>
            <person name="Van der Hulst R."/>
            <person name="Ayyampalayam S."/>
            <person name="Mercati F."/>
            <person name="Riccardi P."/>
            <person name="McKain M.R."/>
            <person name="Kakrana A."/>
            <person name="Tang H."/>
            <person name="Ray J."/>
            <person name="Groenendijk J."/>
            <person name="Arikit S."/>
            <person name="Mathioni S.M."/>
            <person name="Nakano M."/>
            <person name="Shan H."/>
            <person name="Telgmann-Rauber A."/>
            <person name="Kanno A."/>
            <person name="Yue Z."/>
            <person name="Chen H."/>
            <person name="Li W."/>
            <person name="Chen Y."/>
            <person name="Xu X."/>
            <person name="Zhang Y."/>
            <person name="Luo S."/>
            <person name="Chen H."/>
            <person name="Gao J."/>
            <person name="Mao Z."/>
            <person name="Pires J.C."/>
            <person name="Luo M."/>
            <person name="Kudrna D."/>
            <person name="Wing R.A."/>
            <person name="Meyers B.C."/>
            <person name="Yi K."/>
            <person name="Kong H."/>
            <person name="Lavrijsen P."/>
            <person name="Sunseri F."/>
            <person name="Falavigna A."/>
            <person name="Ye Y."/>
            <person name="Leebens-Mack J.H."/>
            <person name="Chen G."/>
        </authorList>
    </citation>
    <scope>NUCLEOTIDE SEQUENCE [LARGE SCALE GENOMIC DNA]</scope>
    <source>
        <strain evidence="2">cv. DH0086</strain>
    </source>
</reference>
<dbReference type="AlphaFoldDB" id="A0A5P1EB64"/>
<accession>A0A5P1EB64</accession>
<evidence type="ECO:0000313" key="2">
    <source>
        <dbReference type="Proteomes" id="UP000243459"/>
    </source>
</evidence>
<keyword evidence="2" id="KW-1185">Reference proteome</keyword>
<organism evidence="1 2">
    <name type="scientific">Asparagus officinalis</name>
    <name type="common">Garden asparagus</name>
    <dbReference type="NCBI Taxonomy" id="4686"/>
    <lineage>
        <taxon>Eukaryota</taxon>
        <taxon>Viridiplantae</taxon>
        <taxon>Streptophyta</taxon>
        <taxon>Embryophyta</taxon>
        <taxon>Tracheophyta</taxon>
        <taxon>Spermatophyta</taxon>
        <taxon>Magnoliopsida</taxon>
        <taxon>Liliopsida</taxon>
        <taxon>Asparagales</taxon>
        <taxon>Asparagaceae</taxon>
        <taxon>Asparagoideae</taxon>
        <taxon>Asparagus</taxon>
    </lineage>
</organism>
<dbReference type="EMBL" id="CM007387">
    <property type="protein sequence ID" value="ONK63126.1"/>
    <property type="molecule type" value="Genomic_DNA"/>
</dbReference>
<sequence length="117" mass="13627">MSDQPFTHSCNEMSDQPIWNCFHRSQQRLSFLGRANCQYDDHAYNLRSGSFDYIIRQYVAIDHHKLNGKTYLEWAQTVKLVIDEKGKLGHLTSEVKKPADDDPNLRIWRLANSMVTA</sequence>
<gene>
    <name evidence="1" type="ORF">A4U43_C07F11680</name>
</gene>
<protein>
    <recommendedName>
        <fullName evidence="3">Retrotransposon Copia-like N-terminal domain-containing protein</fullName>
    </recommendedName>
</protein>
<name>A0A5P1EB64_ASPOF</name>
<proteinExistence type="predicted"/>